<protein>
    <submittedName>
        <fullName evidence="2">Uncharacterized protein</fullName>
    </submittedName>
</protein>
<sequence>MACQSCYAISNQDTRNEACQLFTEGCPAAELFREKERDRGRCKYGGFSGKVAVGVDGVSSFGREKRREEGRGGLVGVLCGFPVGEEEREKWCGGHGGPGMREEERGREGERD</sequence>
<dbReference type="Proteomes" id="UP000823775">
    <property type="component" value="Unassembled WGS sequence"/>
</dbReference>
<reference evidence="2 3" key="1">
    <citation type="journal article" date="2021" name="BMC Genomics">
        <title>Datura genome reveals duplications of psychoactive alkaloid biosynthetic genes and high mutation rate following tissue culture.</title>
        <authorList>
            <person name="Rajewski A."/>
            <person name="Carter-House D."/>
            <person name="Stajich J."/>
            <person name="Litt A."/>
        </authorList>
    </citation>
    <scope>NUCLEOTIDE SEQUENCE [LARGE SCALE GENOMIC DNA]</scope>
    <source>
        <strain evidence="2">AR-01</strain>
    </source>
</reference>
<evidence type="ECO:0000313" key="3">
    <source>
        <dbReference type="Proteomes" id="UP000823775"/>
    </source>
</evidence>
<comment type="caution">
    <text evidence="2">The sequence shown here is derived from an EMBL/GenBank/DDBJ whole genome shotgun (WGS) entry which is preliminary data.</text>
</comment>
<dbReference type="EMBL" id="JACEIK010015548">
    <property type="protein sequence ID" value="MCE3217041.1"/>
    <property type="molecule type" value="Genomic_DNA"/>
</dbReference>
<gene>
    <name evidence="2" type="ORF">HAX54_010157</name>
</gene>
<proteinExistence type="predicted"/>
<feature type="region of interest" description="Disordered" evidence="1">
    <location>
        <begin position="88"/>
        <end position="112"/>
    </location>
</feature>
<organism evidence="2 3">
    <name type="scientific">Datura stramonium</name>
    <name type="common">Jimsonweed</name>
    <name type="synonym">Common thornapple</name>
    <dbReference type="NCBI Taxonomy" id="4076"/>
    <lineage>
        <taxon>Eukaryota</taxon>
        <taxon>Viridiplantae</taxon>
        <taxon>Streptophyta</taxon>
        <taxon>Embryophyta</taxon>
        <taxon>Tracheophyta</taxon>
        <taxon>Spermatophyta</taxon>
        <taxon>Magnoliopsida</taxon>
        <taxon>eudicotyledons</taxon>
        <taxon>Gunneridae</taxon>
        <taxon>Pentapetalae</taxon>
        <taxon>asterids</taxon>
        <taxon>lamiids</taxon>
        <taxon>Solanales</taxon>
        <taxon>Solanaceae</taxon>
        <taxon>Solanoideae</taxon>
        <taxon>Datureae</taxon>
        <taxon>Datura</taxon>
    </lineage>
</organism>
<feature type="compositionally biased region" description="Basic and acidic residues" evidence="1">
    <location>
        <begin position="100"/>
        <end position="112"/>
    </location>
</feature>
<keyword evidence="3" id="KW-1185">Reference proteome</keyword>
<evidence type="ECO:0000256" key="1">
    <source>
        <dbReference type="SAM" id="MobiDB-lite"/>
    </source>
</evidence>
<evidence type="ECO:0000313" key="2">
    <source>
        <dbReference type="EMBL" id="MCE3217041.1"/>
    </source>
</evidence>
<name>A0ABS8WZQ9_DATST</name>
<accession>A0ABS8WZQ9</accession>